<feature type="domain" description="PAC" evidence="8">
    <location>
        <begin position="81"/>
        <end position="138"/>
    </location>
</feature>
<feature type="domain" description="Histidine kinase" evidence="5">
    <location>
        <begin position="167"/>
        <end position="390"/>
    </location>
</feature>
<dbReference type="GO" id="GO:0000155">
    <property type="term" value="F:phosphorelay sensor kinase activity"/>
    <property type="evidence" value="ECO:0007669"/>
    <property type="project" value="InterPro"/>
</dbReference>
<evidence type="ECO:0000313" key="9">
    <source>
        <dbReference type="EMBL" id="ACH39426.1"/>
    </source>
</evidence>
<dbReference type="InterPro" id="IPR004358">
    <property type="entry name" value="Sig_transdc_His_kin-like_C"/>
</dbReference>
<dbReference type="InterPro" id="IPR003661">
    <property type="entry name" value="HisK_dim/P_dom"/>
</dbReference>
<dbReference type="PROSITE" id="PS50110">
    <property type="entry name" value="RESPONSE_REGULATORY"/>
    <property type="match status" value="1"/>
</dbReference>
<dbReference type="CDD" id="cd00082">
    <property type="entry name" value="HisKA"/>
    <property type="match status" value="1"/>
</dbReference>
<feature type="domain" description="Response regulatory" evidence="6">
    <location>
        <begin position="410"/>
        <end position="522"/>
    </location>
</feature>
<evidence type="ECO:0000259" key="5">
    <source>
        <dbReference type="PROSITE" id="PS50109"/>
    </source>
</evidence>
<dbReference type="SMART" id="SM00388">
    <property type="entry name" value="HisKA"/>
    <property type="match status" value="1"/>
</dbReference>
<evidence type="ECO:0000259" key="6">
    <source>
        <dbReference type="PROSITE" id="PS50110"/>
    </source>
</evidence>
<gene>
    <name evidence="9" type="ordered locus">Gbem_2416</name>
</gene>
<dbReference type="Gene3D" id="3.30.565.10">
    <property type="entry name" value="Histidine kinase-like ATPase, C-terminal domain"/>
    <property type="match status" value="1"/>
</dbReference>
<feature type="modified residue" description="4-aspartylphosphate" evidence="4">
    <location>
        <position position="460"/>
    </location>
</feature>
<dbReference type="EMBL" id="CP001124">
    <property type="protein sequence ID" value="ACH39426.1"/>
    <property type="molecule type" value="Genomic_DNA"/>
</dbReference>
<dbReference type="OrthoDB" id="5290456at2"/>
<dbReference type="SUPFAM" id="SSF47384">
    <property type="entry name" value="Homodimeric domain of signal transducing histidine kinase"/>
    <property type="match status" value="1"/>
</dbReference>
<dbReference type="AlphaFoldDB" id="B5EFW1"/>
<dbReference type="Gene3D" id="3.40.50.2300">
    <property type="match status" value="1"/>
</dbReference>
<dbReference type="InterPro" id="IPR011006">
    <property type="entry name" value="CheY-like_superfamily"/>
</dbReference>
<dbReference type="InterPro" id="IPR000014">
    <property type="entry name" value="PAS"/>
</dbReference>
<name>B5EFW1_CITBB</name>
<comment type="catalytic activity">
    <reaction evidence="1">
        <text>ATP + protein L-histidine = ADP + protein N-phospho-L-histidine.</text>
        <dbReference type="EC" id="2.7.13.3"/>
    </reaction>
</comment>
<dbReference type="InterPro" id="IPR000700">
    <property type="entry name" value="PAS-assoc_C"/>
</dbReference>
<dbReference type="RefSeq" id="WP_012530848.1">
    <property type="nucleotide sequence ID" value="NC_011146.1"/>
</dbReference>
<dbReference type="PANTHER" id="PTHR43065">
    <property type="entry name" value="SENSOR HISTIDINE KINASE"/>
    <property type="match status" value="1"/>
</dbReference>
<dbReference type="InterPro" id="IPR003594">
    <property type="entry name" value="HATPase_dom"/>
</dbReference>
<dbReference type="PANTHER" id="PTHR43065:SF42">
    <property type="entry name" value="TWO-COMPONENT SENSOR PPRA"/>
    <property type="match status" value="1"/>
</dbReference>
<dbReference type="STRING" id="404380.Gbem_2416"/>
<proteinExistence type="predicted"/>
<dbReference type="Pfam" id="PF00512">
    <property type="entry name" value="HisKA"/>
    <property type="match status" value="1"/>
</dbReference>
<dbReference type="PRINTS" id="PR00344">
    <property type="entry name" value="BCTRLSENSOR"/>
</dbReference>
<dbReference type="HOGENOM" id="CLU_000445_114_51_7"/>
<evidence type="ECO:0000256" key="1">
    <source>
        <dbReference type="ARBA" id="ARBA00000085"/>
    </source>
</evidence>
<accession>B5EFW1</accession>
<reference evidence="9 10" key="2">
    <citation type="journal article" date="2010" name="BMC Genomics">
        <title>The genome of Geobacter bemidjiensis, exemplar for the subsurface clade of Geobacter species that predominate in Fe(III)-reducing subsurface environments.</title>
        <authorList>
            <person name="Aklujkar M."/>
            <person name="Young N.D."/>
            <person name="Holmes D."/>
            <person name="Chavan M."/>
            <person name="Risso C."/>
            <person name="Kiss H.E."/>
            <person name="Han C.S."/>
            <person name="Land M.L."/>
            <person name="Lovley D.R."/>
        </authorList>
    </citation>
    <scope>NUCLEOTIDE SEQUENCE [LARGE SCALE GENOMIC DNA]</scope>
    <source>
        <strain evidence="10">ATCC BAA-1014 / DSM 16622 / JCM 12645 / Bem</strain>
    </source>
</reference>
<dbReference type="InterPro" id="IPR035965">
    <property type="entry name" value="PAS-like_dom_sf"/>
</dbReference>
<dbReference type="SUPFAM" id="SSF55874">
    <property type="entry name" value="ATPase domain of HSP90 chaperone/DNA topoisomerase II/histidine kinase"/>
    <property type="match status" value="1"/>
</dbReference>
<evidence type="ECO:0000256" key="3">
    <source>
        <dbReference type="ARBA" id="ARBA00022553"/>
    </source>
</evidence>
<keyword evidence="9" id="KW-0418">Kinase</keyword>
<evidence type="ECO:0000256" key="2">
    <source>
        <dbReference type="ARBA" id="ARBA00012438"/>
    </source>
</evidence>
<protein>
    <recommendedName>
        <fullName evidence="2">histidine kinase</fullName>
        <ecNumber evidence="2">2.7.13.3</ecNumber>
    </recommendedName>
</protein>
<dbReference type="Proteomes" id="UP000008825">
    <property type="component" value="Chromosome"/>
</dbReference>
<keyword evidence="10" id="KW-1185">Reference proteome</keyword>
<dbReference type="SMART" id="SM00448">
    <property type="entry name" value="REC"/>
    <property type="match status" value="1"/>
</dbReference>
<dbReference type="InterPro" id="IPR036890">
    <property type="entry name" value="HATPase_C_sf"/>
</dbReference>
<organism evidence="9 10">
    <name type="scientific">Citrifermentans bemidjiense (strain ATCC BAA-1014 / DSM 16622 / JCM 12645 / Bem)</name>
    <name type="common">Geobacter bemidjiensis</name>
    <dbReference type="NCBI Taxonomy" id="404380"/>
    <lineage>
        <taxon>Bacteria</taxon>
        <taxon>Pseudomonadati</taxon>
        <taxon>Thermodesulfobacteriota</taxon>
        <taxon>Desulfuromonadia</taxon>
        <taxon>Geobacterales</taxon>
        <taxon>Geobacteraceae</taxon>
        <taxon>Citrifermentans</taxon>
    </lineage>
</organism>
<keyword evidence="3 4" id="KW-0597">Phosphoprotein</keyword>
<dbReference type="PROSITE" id="PS50113">
    <property type="entry name" value="PAC"/>
    <property type="match status" value="1"/>
</dbReference>
<sequence>MSDIEKGFKTLFQNMELGAYLQSADGSMVDVNPAALSMLGLTREEFLAGCGPSPCWHLAGESGEELLPDQHPAALALESAQEVRDFVASVHQEGEPFPLWINLNAIPLRDEEGGAPLAVLVTLRDISKLRRLEQAVAATAAEREQEQKQLQVHHAKKLESLGVLAGGIAHDFNNILTSIMGNTELALMQLTPGAPACENLRRVERASHRAAALLKQMLFYLGRGTFSSEPIDLNRLVEEMADMLQAAISKKATLRLELSRPLGLFSADPVQVRQVVMNLVLNASEALGNEVGKIKVSTSQRHYREEELAEFRCSEELAPGSYLSLSVSDTGYGMDKETRARFFDRLFPATGRGLGMAAILGVVRGLRGGMRLQSDVGKGSAFTLLIPVDADVLTAAKPAERASEPMGMGPVLLVDDEEEVCLLVGAMLERLGYEVIPASDGHQALGLYLQRDDWAFVMLDLTMPVMDGEETYEQLRGIDPSVRVVITSGYSENEVARRFEGKGVKGVLQKPFDMDALRRVIR</sequence>
<dbReference type="InterPro" id="IPR036097">
    <property type="entry name" value="HisK_dim/P_sf"/>
</dbReference>
<evidence type="ECO:0000313" key="10">
    <source>
        <dbReference type="Proteomes" id="UP000008825"/>
    </source>
</evidence>
<dbReference type="InterPro" id="IPR001789">
    <property type="entry name" value="Sig_transdc_resp-reg_receiver"/>
</dbReference>
<reference evidence="9 10" key="1">
    <citation type="submission" date="2008-07" db="EMBL/GenBank/DDBJ databases">
        <title>Complete sequence of Geobacter bemidjiensis BEM.</title>
        <authorList>
            <consortium name="US DOE Joint Genome Institute"/>
            <person name="Lucas S."/>
            <person name="Copeland A."/>
            <person name="Lapidus A."/>
            <person name="Glavina del Rio T."/>
            <person name="Dalin E."/>
            <person name="Tice H."/>
            <person name="Bruce D."/>
            <person name="Goodwin L."/>
            <person name="Pitluck S."/>
            <person name="Kiss H."/>
            <person name="Brettin T."/>
            <person name="Detter J.C."/>
            <person name="Han C."/>
            <person name="Kuske C.R."/>
            <person name="Schmutz J."/>
            <person name="Larimer F."/>
            <person name="Land M."/>
            <person name="Hauser L."/>
            <person name="Kyrpides N."/>
            <person name="Lykidis A."/>
            <person name="Lovley D."/>
            <person name="Richardson P."/>
        </authorList>
    </citation>
    <scope>NUCLEOTIDE SEQUENCE [LARGE SCALE GENOMIC DNA]</scope>
    <source>
        <strain evidence="10">ATCC BAA-1014 / DSM 16622 / JCM 12645 / Bem</strain>
    </source>
</reference>
<dbReference type="KEGG" id="gbm:Gbem_2416"/>
<dbReference type="InterPro" id="IPR005467">
    <property type="entry name" value="His_kinase_dom"/>
</dbReference>
<dbReference type="PROSITE" id="PS50112">
    <property type="entry name" value="PAS"/>
    <property type="match status" value="1"/>
</dbReference>
<dbReference type="CDD" id="cd00130">
    <property type="entry name" value="PAS"/>
    <property type="match status" value="1"/>
</dbReference>
<feature type="domain" description="PAS" evidence="7">
    <location>
        <begin position="4"/>
        <end position="47"/>
    </location>
</feature>
<dbReference type="NCBIfam" id="TIGR00229">
    <property type="entry name" value="sensory_box"/>
    <property type="match status" value="1"/>
</dbReference>
<dbReference type="Gene3D" id="3.30.450.20">
    <property type="entry name" value="PAS domain"/>
    <property type="match status" value="1"/>
</dbReference>
<evidence type="ECO:0000259" key="8">
    <source>
        <dbReference type="PROSITE" id="PS50113"/>
    </source>
</evidence>
<dbReference type="SUPFAM" id="SSF55785">
    <property type="entry name" value="PYP-like sensor domain (PAS domain)"/>
    <property type="match status" value="1"/>
</dbReference>
<dbReference type="Pfam" id="PF02518">
    <property type="entry name" value="HATPase_c"/>
    <property type="match status" value="1"/>
</dbReference>
<keyword evidence="9" id="KW-0808">Transferase</keyword>
<evidence type="ECO:0000256" key="4">
    <source>
        <dbReference type="PROSITE-ProRule" id="PRU00169"/>
    </source>
</evidence>
<dbReference type="PROSITE" id="PS50109">
    <property type="entry name" value="HIS_KIN"/>
    <property type="match status" value="1"/>
</dbReference>
<dbReference type="Gene3D" id="1.10.287.130">
    <property type="match status" value="1"/>
</dbReference>
<dbReference type="SMART" id="SM00387">
    <property type="entry name" value="HATPase_c"/>
    <property type="match status" value="1"/>
</dbReference>
<dbReference type="Pfam" id="PF00072">
    <property type="entry name" value="Response_reg"/>
    <property type="match status" value="1"/>
</dbReference>
<dbReference type="eggNOG" id="COG4191">
    <property type="taxonomic scope" value="Bacteria"/>
</dbReference>
<dbReference type="Pfam" id="PF13426">
    <property type="entry name" value="PAS_9"/>
    <property type="match status" value="1"/>
</dbReference>
<dbReference type="CDD" id="cd00156">
    <property type="entry name" value="REC"/>
    <property type="match status" value="1"/>
</dbReference>
<dbReference type="SUPFAM" id="SSF52172">
    <property type="entry name" value="CheY-like"/>
    <property type="match status" value="1"/>
</dbReference>
<dbReference type="EC" id="2.7.13.3" evidence="2"/>
<evidence type="ECO:0000259" key="7">
    <source>
        <dbReference type="PROSITE" id="PS50112"/>
    </source>
</evidence>